<feature type="transmembrane region" description="Helical" evidence="7">
    <location>
        <begin position="82"/>
        <end position="102"/>
    </location>
</feature>
<dbReference type="EMBL" id="JAENII010000005">
    <property type="protein sequence ID" value="MBK1827161.1"/>
    <property type="molecule type" value="Genomic_DNA"/>
</dbReference>
<keyword evidence="5 7" id="KW-1133">Transmembrane helix</keyword>
<keyword evidence="3 7" id="KW-0812">Transmembrane</keyword>
<dbReference type="Proteomes" id="UP000658278">
    <property type="component" value="Unassembled WGS sequence"/>
</dbReference>
<dbReference type="InterPro" id="IPR022764">
    <property type="entry name" value="Peptidase_S54_rhomboid_dom"/>
</dbReference>
<evidence type="ECO:0000256" key="7">
    <source>
        <dbReference type="SAM" id="Phobius"/>
    </source>
</evidence>
<evidence type="ECO:0000256" key="1">
    <source>
        <dbReference type="ARBA" id="ARBA00004141"/>
    </source>
</evidence>
<evidence type="ECO:0000313" key="10">
    <source>
        <dbReference type="Proteomes" id="UP000658278"/>
    </source>
</evidence>
<protein>
    <submittedName>
        <fullName evidence="9">Rhomboid family intramembrane serine protease</fullName>
    </submittedName>
</protein>
<keyword evidence="9" id="KW-0645">Protease</keyword>
<dbReference type="InterPro" id="IPR035952">
    <property type="entry name" value="Rhomboid-like_sf"/>
</dbReference>
<accession>A0A934VFK8</accession>
<reference evidence="9" key="1">
    <citation type="submission" date="2021-01" db="EMBL/GenBank/DDBJ databases">
        <title>Modified the classification status of verrucomicrobia.</title>
        <authorList>
            <person name="Feng X."/>
        </authorList>
    </citation>
    <scope>NUCLEOTIDE SEQUENCE</scope>
    <source>
        <strain evidence="9">KCTC 22201</strain>
    </source>
</reference>
<evidence type="ECO:0000256" key="3">
    <source>
        <dbReference type="ARBA" id="ARBA00022692"/>
    </source>
</evidence>
<dbReference type="RefSeq" id="WP_200278606.1">
    <property type="nucleotide sequence ID" value="NZ_JAENII010000005.1"/>
</dbReference>
<keyword evidence="4" id="KW-0378">Hydrolase</keyword>
<keyword evidence="10" id="KW-1185">Reference proteome</keyword>
<feature type="domain" description="Peptidase S54 rhomboid" evidence="8">
    <location>
        <begin position="70"/>
        <end position="216"/>
    </location>
</feature>
<evidence type="ECO:0000259" key="8">
    <source>
        <dbReference type="Pfam" id="PF01694"/>
    </source>
</evidence>
<feature type="transmembrane region" description="Helical" evidence="7">
    <location>
        <begin position="109"/>
        <end position="126"/>
    </location>
</feature>
<evidence type="ECO:0000256" key="5">
    <source>
        <dbReference type="ARBA" id="ARBA00022989"/>
    </source>
</evidence>
<proteinExistence type="inferred from homology"/>
<dbReference type="PANTHER" id="PTHR43731">
    <property type="entry name" value="RHOMBOID PROTEASE"/>
    <property type="match status" value="1"/>
</dbReference>
<dbReference type="PANTHER" id="PTHR43731:SF14">
    <property type="entry name" value="PRESENILIN-ASSOCIATED RHOMBOID-LIKE PROTEIN, MITOCHONDRIAL"/>
    <property type="match status" value="1"/>
</dbReference>
<evidence type="ECO:0000256" key="2">
    <source>
        <dbReference type="ARBA" id="ARBA00009045"/>
    </source>
</evidence>
<dbReference type="Pfam" id="PF01694">
    <property type="entry name" value="Rhomboid"/>
    <property type="match status" value="1"/>
</dbReference>
<dbReference type="SUPFAM" id="SSF144091">
    <property type="entry name" value="Rhomboid-like"/>
    <property type="match status" value="1"/>
</dbReference>
<feature type="transmembrane region" description="Helical" evidence="7">
    <location>
        <begin position="15"/>
        <end position="34"/>
    </location>
</feature>
<dbReference type="InterPro" id="IPR050925">
    <property type="entry name" value="Rhomboid_protease_S54"/>
</dbReference>
<dbReference type="Gene3D" id="1.20.1540.10">
    <property type="entry name" value="Rhomboid-like"/>
    <property type="match status" value="1"/>
</dbReference>
<comment type="caution">
    <text evidence="9">The sequence shown here is derived from an EMBL/GenBank/DDBJ whole genome shotgun (WGS) entry which is preliminary data.</text>
</comment>
<comment type="subcellular location">
    <subcellularLocation>
        <location evidence="1">Membrane</location>
        <topology evidence="1">Multi-pass membrane protein</topology>
    </subcellularLocation>
</comment>
<evidence type="ECO:0000256" key="4">
    <source>
        <dbReference type="ARBA" id="ARBA00022801"/>
    </source>
</evidence>
<name>A0A934VFK8_9BACT</name>
<dbReference type="GO" id="GO:0006508">
    <property type="term" value="P:proteolysis"/>
    <property type="evidence" value="ECO:0007669"/>
    <property type="project" value="UniProtKB-KW"/>
</dbReference>
<comment type="similarity">
    <text evidence="2">Belongs to the peptidase S54 family.</text>
</comment>
<keyword evidence="6 7" id="KW-0472">Membrane</keyword>
<sequence length="226" mass="24605">MFSHHGFRSILRDHWPLFALMLGMLVILGLQRMLGPSWYASFMMFPPEVAASWEHLKSGDVTLADWGVFSSMLTAGFFHGDLLHWGGNMIYLWLFGSLLSGLLGNRMMLGLFLITALAGGACDAYLRSDEMIPSLGASGGVMGLEGAYLGLALRFHLPDPETWPLARPVAPSQLAIFAMLGVAMDLRGLWMGVGNTAYGAHLGGFLMGVVLTGLLLPLKGMRYARR</sequence>
<dbReference type="GO" id="GO:0004252">
    <property type="term" value="F:serine-type endopeptidase activity"/>
    <property type="evidence" value="ECO:0007669"/>
    <property type="project" value="InterPro"/>
</dbReference>
<dbReference type="AlphaFoldDB" id="A0A934VFK8"/>
<organism evidence="9 10">
    <name type="scientific">Haloferula rosea</name>
    <dbReference type="NCBI Taxonomy" id="490093"/>
    <lineage>
        <taxon>Bacteria</taxon>
        <taxon>Pseudomonadati</taxon>
        <taxon>Verrucomicrobiota</taxon>
        <taxon>Verrucomicrobiia</taxon>
        <taxon>Verrucomicrobiales</taxon>
        <taxon>Verrucomicrobiaceae</taxon>
        <taxon>Haloferula</taxon>
    </lineage>
</organism>
<evidence type="ECO:0000313" key="9">
    <source>
        <dbReference type="EMBL" id="MBK1827161.1"/>
    </source>
</evidence>
<evidence type="ECO:0000256" key="6">
    <source>
        <dbReference type="ARBA" id="ARBA00023136"/>
    </source>
</evidence>
<feature type="transmembrane region" description="Helical" evidence="7">
    <location>
        <begin position="198"/>
        <end position="218"/>
    </location>
</feature>
<gene>
    <name evidence="9" type="ORF">JIN81_09020</name>
</gene>
<dbReference type="GO" id="GO:0016020">
    <property type="term" value="C:membrane"/>
    <property type="evidence" value="ECO:0007669"/>
    <property type="project" value="UniProtKB-SubCell"/>
</dbReference>